<dbReference type="EMBL" id="SGXE01000002">
    <property type="protein sequence ID" value="RZS93083.1"/>
    <property type="molecule type" value="Genomic_DNA"/>
</dbReference>
<evidence type="ECO:0000313" key="2">
    <source>
        <dbReference type="Proteomes" id="UP000292262"/>
    </source>
</evidence>
<evidence type="ECO:0000313" key="1">
    <source>
        <dbReference type="EMBL" id="RZS93083.1"/>
    </source>
</evidence>
<dbReference type="GO" id="GO:0003677">
    <property type="term" value="F:DNA binding"/>
    <property type="evidence" value="ECO:0007669"/>
    <property type="project" value="UniProtKB-KW"/>
</dbReference>
<keyword evidence="1" id="KW-0238">DNA-binding</keyword>
<dbReference type="InterPro" id="IPR051675">
    <property type="entry name" value="Endo/Exo/Phosphatase_dom_1"/>
</dbReference>
<dbReference type="PANTHER" id="PTHR21180">
    <property type="entry name" value="ENDONUCLEASE/EXONUCLEASE/PHOSPHATASE FAMILY DOMAIN-CONTAINING PROTEIN 1"/>
    <property type="match status" value="1"/>
</dbReference>
<comment type="caution">
    <text evidence="1">The sequence shown here is derived from an EMBL/GenBank/DDBJ whole genome shotgun (WGS) entry which is preliminary data.</text>
</comment>
<dbReference type="InterPro" id="IPR010994">
    <property type="entry name" value="RuvA_2-like"/>
</dbReference>
<keyword evidence="2" id="KW-1185">Reference proteome</keyword>
<dbReference type="Pfam" id="PF12836">
    <property type="entry name" value="HHH_3"/>
    <property type="match status" value="2"/>
</dbReference>
<dbReference type="RefSeq" id="WP_130286232.1">
    <property type="nucleotide sequence ID" value="NZ_SGXE01000002.1"/>
</dbReference>
<reference evidence="1 2" key="1">
    <citation type="submission" date="2019-02" db="EMBL/GenBank/DDBJ databases">
        <title>Genomic Encyclopedia of Type Strains, Phase IV (KMG-IV): sequencing the most valuable type-strain genomes for metagenomic binning, comparative biology and taxonomic classification.</title>
        <authorList>
            <person name="Goeker M."/>
        </authorList>
    </citation>
    <scope>NUCLEOTIDE SEQUENCE [LARGE SCALE GENOMIC DNA]</scope>
    <source>
        <strain evidence="1 2">DSM 17196</strain>
    </source>
</reference>
<protein>
    <submittedName>
        <fullName evidence="1">DNA uptake protein ComE-like DNA-binding protein</fullName>
    </submittedName>
</protein>
<dbReference type="PANTHER" id="PTHR21180:SF32">
    <property type="entry name" value="ENDONUCLEASE_EXONUCLEASE_PHOSPHATASE FAMILY DOMAIN-CONTAINING PROTEIN 1"/>
    <property type="match status" value="1"/>
</dbReference>
<gene>
    <name evidence="1" type="ORF">EV197_1647</name>
</gene>
<organism evidence="1 2">
    <name type="scientific">Aquimarina brevivitae</name>
    <dbReference type="NCBI Taxonomy" id="323412"/>
    <lineage>
        <taxon>Bacteria</taxon>
        <taxon>Pseudomonadati</taxon>
        <taxon>Bacteroidota</taxon>
        <taxon>Flavobacteriia</taxon>
        <taxon>Flavobacteriales</taxon>
        <taxon>Flavobacteriaceae</taxon>
        <taxon>Aquimarina</taxon>
    </lineage>
</organism>
<dbReference type="Proteomes" id="UP000292262">
    <property type="component" value="Unassembled WGS sequence"/>
</dbReference>
<dbReference type="AlphaFoldDB" id="A0A4Q7NZZ2"/>
<accession>A0A4Q7NZZ2</accession>
<proteinExistence type="predicted"/>
<dbReference type="Gene3D" id="1.10.150.320">
    <property type="entry name" value="Photosystem II 12 kDa extrinsic protein"/>
    <property type="match status" value="1"/>
</dbReference>
<name>A0A4Q7NZZ2_9FLAO</name>
<dbReference type="SUPFAM" id="SSF47781">
    <property type="entry name" value="RuvA domain 2-like"/>
    <property type="match status" value="3"/>
</dbReference>
<dbReference type="OrthoDB" id="981124at2"/>
<sequence>MKTFKSHFEIHPRFQNGIFVLAILLIVFLSALGYFSVSSSTEKPLELQELVVYQTKIDSLKKAAHQEKLAYAMKPFNPNFITDYKGYVLGLSVAQIDKLQEYRAQNKWINSKEDFARVTGVTGAQLDSIAQYFKFPEWVSQKSTSLSNRSKNVAPIAVGTKKDLNTVTRDELITQMNVPDFIADRIISYRNKIGGFLSDAQLLDIKGLYDGTRRGILKYYTVKMNTPFSKIAINTATVKDLMKVPYFNFELALDIHDHIVEQGGISNFEELRKIQGFPVEKIDRIALYLTIK</sequence>